<comment type="subcellular location">
    <subcellularLocation>
        <location evidence="1">Nucleus</location>
    </subcellularLocation>
</comment>
<dbReference type="InterPro" id="IPR036388">
    <property type="entry name" value="WH-like_DNA-bd_sf"/>
</dbReference>
<dbReference type="Gene3D" id="1.10.10.10">
    <property type="entry name" value="Winged helix-like DNA-binding domain superfamily/Winged helix DNA-binding domain"/>
    <property type="match status" value="1"/>
</dbReference>
<evidence type="ECO:0000259" key="6">
    <source>
        <dbReference type="SMART" id="SM00415"/>
    </source>
</evidence>
<dbReference type="GO" id="GO:0003677">
    <property type="term" value="F:DNA binding"/>
    <property type="evidence" value="ECO:0007669"/>
    <property type="project" value="UniProtKB-KW"/>
</dbReference>
<dbReference type="SUPFAM" id="SSF46785">
    <property type="entry name" value="Winged helix' DNA-binding domain"/>
    <property type="match status" value="1"/>
</dbReference>
<evidence type="ECO:0000256" key="1">
    <source>
        <dbReference type="ARBA" id="ARBA00004123"/>
    </source>
</evidence>
<accession>A0ABD3N736</accession>
<feature type="compositionally biased region" description="Basic and acidic residues" evidence="5">
    <location>
        <begin position="102"/>
        <end position="114"/>
    </location>
</feature>
<keyword evidence="8" id="KW-1185">Reference proteome</keyword>
<feature type="domain" description="HSF-type DNA-binding" evidence="6">
    <location>
        <begin position="153"/>
        <end position="246"/>
    </location>
</feature>
<dbReference type="InterPro" id="IPR000232">
    <property type="entry name" value="HSF_DNA-bd"/>
</dbReference>
<feature type="region of interest" description="Disordered" evidence="5">
    <location>
        <begin position="433"/>
        <end position="453"/>
    </location>
</feature>
<dbReference type="AlphaFoldDB" id="A0ABD3N736"/>
<evidence type="ECO:0000313" key="8">
    <source>
        <dbReference type="Proteomes" id="UP001530315"/>
    </source>
</evidence>
<gene>
    <name evidence="7" type="ORF">ACHAW5_005929</name>
</gene>
<evidence type="ECO:0000256" key="3">
    <source>
        <dbReference type="ARBA" id="ARBA00023242"/>
    </source>
</evidence>
<evidence type="ECO:0000256" key="5">
    <source>
        <dbReference type="SAM" id="MobiDB-lite"/>
    </source>
</evidence>
<dbReference type="PANTHER" id="PTHR10015">
    <property type="entry name" value="HEAT SHOCK TRANSCRIPTION FACTOR"/>
    <property type="match status" value="1"/>
</dbReference>
<dbReference type="FunFam" id="1.10.10.10:FF:000286">
    <property type="entry name" value="Heat shock transcription factor"/>
    <property type="match status" value="1"/>
</dbReference>
<name>A0ABD3N736_9STRA</name>
<dbReference type="SMART" id="SM00415">
    <property type="entry name" value="HSF"/>
    <property type="match status" value="1"/>
</dbReference>
<proteinExistence type="inferred from homology"/>
<dbReference type="GO" id="GO:0005634">
    <property type="term" value="C:nucleus"/>
    <property type="evidence" value="ECO:0007669"/>
    <property type="project" value="UniProtKB-SubCell"/>
</dbReference>
<dbReference type="Pfam" id="PF00447">
    <property type="entry name" value="HSF_DNA-bind"/>
    <property type="match status" value="1"/>
</dbReference>
<comment type="caution">
    <text evidence="7">The sequence shown here is derived from an EMBL/GenBank/DDBJ whole genome shotgun (WGS) entry which is preliminary data.</text>
</comment>
<reference evidence="7 8" key="1">
    <citation type="submission" date="2024-10" db="EMBL/GenBank/DDBJ databases">
        <title>Updated reference genomes for cyclostephanoid diatoms.</title>
        <authorList>
            <person name="Roberts W.R."/>
            <person name="Alverson A.J."/>
        </authorList>
    </citation>
    <scope>NUCLEOTIDE SEQUENCE [LARGE SCALE GENOMIC DNA]</scope>
    <source>
        <strain evidence="7 8">AJA276-08</strain>
    </source>
</reference>
<dbReference type="Proteomes" id="UP001530315">
    <property type="component" value="Unassembled WGS sequence"/>
</dbReference>
<evidence type="ECO:0000256" key="2">
    <source>
        <dbReference type="ARBA" id="ARBA00023125"/>
    </source>
</evidence>
<dbReference type="EMBL" id="JALLAZ020001598">
    <property type="protein sequence ID" value="KAL3771677.1"/>
    <property type="molecule type" value="Genomic_DNA"/>
</dbReference>
<evidence type="ECO:0000256" key="4">
    <source>
        <dbReference type="RuleBase" id="RU004020"/>
    </source>
</evidence>
<comment type="similarity">
    <text evidence="4">Belongs to the HSF family.</text>
</comment>
<keyword evidence="2" id="KW-0238">DNA-binding</keyword>
<dbReference type="InterPro" id="IPR036390">
    <property type="entry name" value="WH_DNA-bd_sf"/>
</dbReference>
<dbReference type="PANTHER" id="PTHR10015:SF206">
    <property type="entry name" value="HSF-TYPE DNA-BINDING DOMAIN-CONTAINING PROTEIN"/>
    <property type="match status" value="1"/>
</dbReference>
<dbReference type="PRINTS" id="PR00056">
    <property type="entry name" value="HSFDOMAIN"/>
</dbReference>
<keyword evidence="3" id="KW-0539">Nucleus</keyword>
<evidence type="ECO:0000313" key="7">
    <source>
        <dbReference type="EMBL" id="KAL3771677.1"/>
    </source>
</evidence>
<feature type="region of interest" description="Disordered" evidence="5">
    <location>
        <begin position="87"/>
        <end position="116"/>
    </location>
</feature>
<protein>
    <recommendedName>
        <fullName evidence="6">HSF-type DNA-binding domain-containing protein</fullName>
    </recommendedName>
</protein>
<feature type="compositionally biased region" description="Low complexity" evidence="5">
    <location>
        <begin position="439"/>
        <end position="448"/>
    </location>
</feature>
<organism evidence="7 8">
    <name type="scientific">Stephanodiscus triporus</name>
    <dbReference type="NCBI Taxonomy" id="2934178"/>
    <lineage>
        <taxon>Eukaryota</taxon>
        <taxon>Sar</taxon>
        <taxon>Stramenopiles</taxon>
        <taxon>Ochrophyta</taxon>
        <taxon>Bacillariophyta</taxon>
        <taxon>Coscinodiscophyceae</taxon>
        <taxon>Thalassiosirophycidae</taxon>
        <taxon>Stephanodiscales</taxon>
        <taxon>Stephanodiscaceae</taxon>
        <taxon>Stephanodiscus</taxon>
    </lineage>
</organism>
<sequence length="598" mass="61135">MANPSSINLGDVSGGGSALNAASASAMDNRLRHIISASCSVVSANSRSSSSTKSSSATAAAAMGGWAAGLMVEGGPEATETLTMQQLPSDSSHNCGVAPFEGNKEDGDGNEDLHANGSASASCAAVATHTPAVLGGFDGGNPMILQMGAPLHPVAEFLFQLTKMLTDNNTEFIEWRNASIFVHDPPGLEREILPRYFRHSNYSSFQRQMNYFGFRKIAGKGKMAPCSYVNEHAKEDISSLLFIKRKKTGISSAAAKLLAQQNRINRSMGLGGMGIAGNALGMIGYNHGGMGGAAGVPGAGATLSLNNFAMLGGVPAMEGAGNVLSASSSLNDQASLLREQQNILAQLQQAHALAMTNTGSLGMAGSAQGGISQLTQSKLNGLSMNSVVNAGLLTNDQGNVYMSSNIPSNSAGADAATTQSLLMQQATSSVAADGNLPQAGMSGPPSAGGNSGNLVRVDSAANLRALINAQISMFSTPGDPFSWSTMNTIGSSLGSQMPSSQQGGRFSSIPTGTTGLLYDWNEILQRSANMAGVGSDNFDLPGAGPNTISIRQLEQQLLQGSNSEGAATAPIGQSFNFGGIFGTGAGGVPQGFQQGYQT</sequence>